<dbReference type="KEGG" id="axe:P40_19355"/>
<comment type="caution">
    <text evidence="2">The sequence shown here is derived from an EMBL/GenBank/DDBJ whole genome shotgun (WGS) entry which is preliminary data.</text>
</comment>
<dbReference type="Proteomes" id="UP001107961">
    <property type="component" value="Unassembled WGS sequence"/>
</dbReference>
<dbReference type="InterPro" id="IPR027375">
    <property type="entry name" value="DKNYY"/>
</dbReference>
<evidence type="ECO:0000256" key="1">
    <source>
        <dbReference type="SAM" id="Phobius"/>
    </source>
</evidence>
<name>A0A9Q3W5Q0_9GAMM</name>
<feature type="transmembrane region" description="Helical" evidence="1">
    <location>
        <begin position="431"/>
        <end position="453"/>
    </location>
</feature>
<reference evidence="2" key="1">
    <citation type="submission" date="2022-01" db="EMBL/GenBank/DDBJ databases">
        <authorList>
            <person name="Karlyshev A.V."/>
            <person name="Jaspars M."/>
        </authorList>
    </citation>
    <scope>NUCLEOTIDE SEQUENCE</scope>
    <source>
        <strain evidence="2">AGSA3-2</strain>
    </source>
</reference>
<dbReference type="EMBL" id="JAJVKT010000006">
    <property type="protein sequence ID" value="MCE7508302.1"/>
    <property type="molecule type" value="Genomic_DNA"/>
</dbReference>
<sequence>MDDTNKPEPAIGGKAGFIIAVLVSIASALAIWWMLSKDSPEVDPTNYPRSRYAHDDAGGVWFLRPGDGYQRVEGADASSFEPLPANANGPVEYSGLARDRDHFYAMGQRMPSVAPDSVRYLESRYYVAGDQAYYGTALLQGADPGRLRVFQNAVRYPNEYAHDDRHLYFQGHWIQGADIASLAKVPRETPTPAERVYLKDRHRVYYRGRVVAGARPDQFTLITVEGQSRNLIYDAHYGYDGQRYFLGSEAVPERVAGTDRVLPPGSLKLLLADKLLGWHALFYQGRELFYHQPLANELKPLCQRDSGAPLERIGRGLYRDDRHLYYAWTALDHRKGRYASGLRGWYTGLEVVPGVHPDDLRLIGERRLRMQGKTLTGNLYQAGDRRFLNPSEGYVAGLWGVTEKGQPRRLDRARECLAYTRNPDWNYVPVWARNILILLAIVLIVIRGIRWLLRRRTAGIKGEHQ</sequence>
<proteinExistence type="predicted"/>
<protein>
    <submittedName>
        <fullName evidence="2">DKNYY domain-containing protein</fullName>
    </submittedName>
</protein>
<gene>
    <name evidence="2" type="ORF">LZG35_06595</name>
</gene>
<feature type="transmembrane region" description="Helical" evidence="1">
    <location>
        <begin position="15"/>
        <end position="35"/>
    </location>
</feature>
<accession>A0A9Q3W5Q0</accession>
<organism evidence="2 3">
    <name type="scientific">Alloalcanivorax xenomutans</name>
    <dbReference type="NCBI Taxonomy" id="1094342"/>
    <lineage>
        <taxon>Bacteria</taxon>
        <taxon>Pseudomonadati</taxon>
        <taxon>Pseudomonadota</taxon>
        <taxon>Gammaproteobacteria</taxon>
        <taxon>Oceanospirillales</taxon>
        <taxon>Alcanivoracaceae</taxon>
        <taxon>Alloalcanivorax</taxon>
    </lineage>
</organism>
<dbReference type="Pfam" id="PF13644">
    <property type="entry name" value="DKNYY"/>
    <property type="match status" value="1"/>
</dbReference>
<keyword evidence="1" id="KW-1133">Transmembrane helix</keyword>
<dbReference type="AlphaFoldDB" id="A0A9Q3W5Q0"/>
<evidence type="ECO:0000313" key="3">
    <source>
        <dbReference type="Proteomes" id="UP001107961"/>
    </source>
</evidence>
<keyword evidence="1" id="KW-0472">Membrane</keyword>
<dbReference type="RefSeq" id="WP_080531635.1">
    <property type="nucleotide sequence ID" value="NZ_CBDDTQ010000006.1"/>
</dbReference>
<keyword evidence="1" id="KW-0812">Transmembrane</keyword>
<keyword evidence="3" id="KW-1185">Reference proteome</keyword>
<evidence type="ECO:0000313" key="2">
    <source>
        <dbReference type="EMBL" id="MCE7508302.1"/>
    </source>
</evidence>